<dbReference type="Proteomes" id="UP000029833">
    <property type="component" value="Unassembled WGS sequence"/>
</dbReference>
<keyword evidence="2" id="KW-0808">Transferase</keyword>
<protein>
    <submittedName>
        <fullName evidence="2">Aminotransferase IV</fullName>
    </submittedName>
</protein>
<organism evidence="2 3">
    <name type="scientific">Cellulomonas cellasea DSM 20118</name>
    <dbReference type="NCBI Taxonomy" id="1408250"/>
    <lineage>
        <taxon>Bacteria</taxon>
        <taxon>Bacillati</taxon>
        <taxon>Actinomycetota</taxon>
        <taxon>Actinomycetes</taxon>
        <taxon>Micrococcales</taxon>
        <taxon>Cellulomonadaceae</taxon>
        <taxon>Cellulomonas</taxon>
    </lineage>
</organism>
<evidence type="ECO:0000313" key="3">
    <source>
        <dbReference type="Proteomes" id="UP000029833"/>
    </source>
</evidence>
<proteinExistence type="inferred from homology"/>
<dbReference type="GO" id="GO:0008483">
    <property type="term" value="F:transaminase activity"/>
    <property type="evidence" value="ECO:0007669"/>
    <property type="project" value="UniProtKB-KW"/>
</dbReference>
<keyword evidence="3" id="KW-1185">Reference proteome</keyword>
<dbReference type="RefSeq" id="WP_034626567.1">
    <property type="nucleotide sequence ID" value="NZ_AXNT01000023.1"/>
</dbReference>
<comment type="similarity">
    <text evidence="1">Belongs to the class-IV pyridoxal-phosphate-dependent aminotransferase family.</text>
</comment>
<evidence type="ECO:0000313" key="2">
    <source>
        <dbReference type="EMBL" id="KGM03140.1"/>
    </source>
</evidence>
<evidence type="ECO:0000256" key="1">
    <source>
        <dbReference type="ARBA" id="ARBA00009320"/>
    </source>
</evidence>
<accession>A0A0A0B8D6</accession>
<sequence length="287" mass="30126">MSTLLWSRGRLYAPDEPLATGIDHGLTVGDGVFETCAVYGGQAFALTRHLRRLARSAHGLGLDTPDEDEVRAGVKAVLEAATPDVGRLRITLTAGPGPLGSHRSEPGESRQTVIVLAGPAPQMTVSRAVRVPWVRNERSAVAGLKTISYAENVVALARAHHHGADEAILANTVGELCEGTGSNVLLERGGELVTPPLSSGCLAGITRELLLEWSAEAGLPVREALPGELPYTVLDDVLAGDAHLALSGSIRNVVPVVSLDEVDVVAGEVTRAAQELFQARLADDLDP</sequence>
<dbReference type="GO" id="GO:0046394">
    <property type="term" value="P:carboxylic acid biosynthetic process"/>
    <property type="evidence" value="ECO:0007669"/>
    <property type="project" value="UniProtKB-ARBA"/>
</dbReference>
<name>A0A0A0B8D6_9CELL</name>
<dbReference type="PANTHER" id="PTHR42743">
    <property type="entry name" value="AMINO-ACID AMINOTRANSFERASE"/>
    <property type="match status" value="1"/>
</dbReference>
<dbReference type="PANTHER" id="PTHR42743:SF11">
    <property type="entry name" value="AMINODEOXYCHORISMATE LYASE"/>
    <property type="match status" value="1"/>
</dbReference>
<dbReference type="STRING" id="1408250.Q760_09245"/>
<comment type="caution">
    <text evidence="2">The sequence shown here is derived from an EMBL/GenBank/DDBJ whole genome shotgun (WGS) entry which is preliminary data.</text>
</comment>
<dbReference type="InterPro" id="IPR001544">
    <property type="entry name" value="Aminotrans_IV"/>
</dbReference>
<dbReference type="Pfam" id="PF01063">
    <property type="entry name" value="Aminotran_4"/>
    <property type="match status" value="1"/>
</dbReference>
<dbReference type="SUPFAM" id="SSF56752">
    <property type="entry name" value="D-aminoacid aminotransferase-like PLP-dependent enzymes"/>
    <property type="match status" value="1"/>
</dbReference>
<dbReference type="InterPro" id="IPR043131">
    <property type="entry name" value="BCAT-like_N"/>
</dbReference>
<dbReference type="OrthoDB" id="9805628at2"/>
<dbReference type="EMBL" id="AXNT01000023">
    <property type="protein sequence ID" value="KGM03140.1"/>
    <property type="molecule type" value="Genomic_DNA"/>
</dbReference>
<reference evidence="2 3" key="1">
    <citation type="submission" date="2013-10" db="EMBL/GenBank/DDBJ databases">
        <authorList>
            <person name="Wang G."/>
            <person name="Zhuang W."/>
        </authorList>
    </citation>
    <scope>NUCLEOTIDE SEQUENCE [LARGE SCALE GENOMIC DNA]</scope>
    <source>
        <strain evidence="2 3">DSM 20118</strain>
    </source>
</reference>
<dbReference type="InterPro" id="IPR050571">
    <property type="entry name" value="Class-IV_PLP-Dep_Aminotrnsfr"/>
</dbReference>
<dbReference type="Gene3D" id="3.30.470.10">
    <property type="match status" value="1"/>
</dbReference>
<dbReference type="GO" id="GO:0005829">
    <property type="term" value="C:cytosol"/>
    <property type="evidence" value="ECO:0007669"/>
    <property type="project" value="TreeGrafter"/>
</dbReference>
<dbReference type="Gene3D" id="3.20.10.10">
    <property type="entry name" value="D-amino Acid Aminotransferase, subunit A, domain 2"/>
    <property type="match status" value="1"/>
</dbReference>
<dbReference type="InterPro" id="IPR036038">
    <property type="entry name" value="Aminotransferase-like"/>
</dbReference>
<dbReference type="InterPro" id="IPR043132">
    <property type="entry name" value="BCAT-like_C"/>
</dbReference>
<gene>
    <name evidence="2" type="ORF">Q760_09245</name>
</gene>
<dbReference type="AlphaFoldDB" id="A0A0A0B8D6"/>
<keyword evidence="2" id="KW-0032">Aminotransferase</keyword>